<dbReference type="InterPro" id="IPR024078">
    <property type="entry name" value="LmbE-like_dom_sf"/>
</dbReference>
<keyword evidence="2" id="KW-1185">Reference proteome</keyword>
<reference evidence="1" key="2">
    <citation type="submission" date="2023-01" db="EMBL/GenBank/DDBJ databases">
        <authorList>
            <person name="Sun Q."/>
            <person name="Evtushenko L."/>
        </authorList>
    </citation>
    <scope>NUCLEOTIDE SEQUENCE</scope>
    <source>
        <strain evidence="1">VKM B-2347</strain>
    </source>
</reference>
<evidence type="ECO:0008006" key="3">
    <source>
        <dbReference type="Google" id="ProtNLM"/>
    </source>
</evidence>
<evidence type="ECO:0000313" key="1">
    <source>
        <dbReference type="EMBL" id="GLK66752.1"/>
    </source>
</evidence>
<reference evidence="1" key="1">
    <citation type="journal article" date="2014" name="Int. J. Syst. Evol. Microbiol.">
        <title>Complete genome sequence of Corynebacterium casei LMG S-19264T (=DSM 44701T), isolated from a smear-ripened cheese.</title>
        <authorList>
            <consortium name="US DOE Joint Genome Institute (JGI-PGF)"/>
            <person name="Walter F."/>
            <person name="Albersmeier A."/>
            <person name="Kalinowski J."/>
            <person name="Ruckert C."/>
        </authorList>
    </citation>
    <scope>NUCLEOTIDE SEQUENCE</scope>
    <source>
        <strain evidence="1">VKM B-2347</strain>
    </source>
</reference>
<sequence length="241" mass="26577">MVTAPPSLIARASRFGGRLAKARWLVLAPHPDDETLGAGALIAEASDSGRLAGVVFVTDGSGSHPCVDASARRRLAELRRREAREALRALTRRADTPIEFLDWRDARPPDLGSPTFLAAARRLAGLCRRDRVDAIAVTALRDAHCDHVASAKLAYAVARDARRRIDVLQYAVWSDPADLRDGRFLAIDARSSLPRRTAALARHRSQLTPSAGQGFRLSPEQRDLRRRPFEFFLRSAPRHAP</sequence>
<dbReference type="InterPro" id="IPR003737">
    <property type="entry name" value="GlcNAc_PI_deacetylase-related"/>
</dbReference>
<comment type="caution">
    <text evidence="1">The sequence shown here is derived from an EMBL/GenBank/DDBJ whole genome shotgun (WGS) entry which is preliminary data.</text>
</comment>
<dbReference type="GO" id="GO:0016811">
    <property type="term" value="F:hydrolase activity, acting on carbon-nitrogen (but not peptide) bonds, in linear amides"/>
    <property type="evidence" value="ECO:0007669"/>
    <property type="project" value="TreeGrafter"/>
</dbReference>
<evidence type="ECO:0000313" key="2">
    <source>
        <dbReference type="Proteomes" id="UP001143372"/>
    </source>
</evidence>
<name>A0A9W6IXA7_9HYPH</name>
<dbReference type="Proteomes" id="UP001143372">
    <property type="component" value="Unassembled WGS sequence"/>
</dbReference>
<dbReference type="AlphaFoldDB" id="A0A9W6IXA7"/>
<dbReference type="EMBL" id="BSFI01000002">
    <property type="protein sequence ID" value="GLK66752.1"/>
    <property type="molecule type" value="Genomic_DNA"/>
</dbReference>
<proteinExistence type="predicted"/>
<dbReference type="Gene3D" id="3.40.50.10320">
    <property type="entry name" value="LmbE-like"/>
    <property type="match status" value="1"/>
</dbReference>
<dbReference type="Pfam" id="PF02585">
    <property type="entry name" value="PIG-L"/>
    <property type="match status" value="1"/>
</dbReference>
<gene>
    <name evidence="1" type="ORF">GCM10008179_03900</name>
</gene>
<dbReference type="PANTHER" id="PTHR12993">
    <property type="entry name" value="N-ACETYLGLUCOSAMINYL-PHOSPHATIDYLINOSITOL DE-N-ACETYLASE-RELATED"/>
    <property type="match status" value="1"/>
</dbReference>
<organism evidence="1 2">
    <name type="scientific">Hansschlegelia plantiphila</name>
    <dbReference type="NCBI Taxonomy" id="374655"/>
    <lineage>
        <taxon>Bacteria</taxon>
        <taxon>Pseudomonadati</taxon>
        <taxon>Pseudomonadota</taxon>
        <taxon>Alphaproteobacteria</taxon>
        <taxon>Hyphomicrobiales</taxon>
        <taxon>Methylopilaceae</taxon>
        <taxon>Hansschlegelia</taxon>
    </lineage>
</organism>
<protein>
    <recommendedName>
        <fullName evidence="3">PIG-L family deacetylase</fullName>
    </recommendedName>
</protein>
<dbReference type="PANTHER" id="PTHR12993:SF11">
    <property type="entry name" value="N-ACETYLGLUCOSAMINYL-PHOSPHATIDYLINOSITOL DE-N-ACETYLASE"/>
    <property type="match status" value="1"/>
</dbReference>
<dbReference type="SUPFAM" id="SSF102588">
    <property type="entry name" value="LmbE-like"/>
    <property type="match status" value="1"/>
</dbReference>
<accession>A0A9W6IXA7</accession>